<feature type="domain" description="HTH tetR-type" evidence="5">
    <location>
        <begin position="29"/>
        <end position="89"/>
    </location>
</feature>
<dbReference type="PANTHER" id="PTHR47506:SF1">
    <property type="entry name" value="HTH-TYPE TRANSCRIPTIONAL REGULATOR YJDC"/>
    <property type="match status" value="1"/>
</dbReference>
<feature type="DNA-binding region" description="H-T-H motif" evidence="4">
    <location>
        <begin position="52"/>
        <end position="71"/>
    </location>
</feature>
<accession>A0A933VVK3</accession>
<dbReference type="GO" id="GO:0003677">
    <property type="term" value="F:DNA binding"/>
    <property type="evidence" value="ECO:0007669"/>
    <property type="project" value="UniProtKB-UniRule"/>
</dbReference>
<dbReference type="SUPFAM" id="SSF46689">
    <property type="entry name" value="Homeodomain-like"/>
    <property type="match status" value="1"/>
</dbReference>
<evidence type="ECO:0000256" key="2">
    <source>
        <dbReference type="ARBA" id="ARBA00023125"/>
    </source>
</evidence>
<evidence type="ECO:0000313" key="6">
    <source>
        <dbReference type="EMBL" id="MBI5129952.1"/>
    </source>
</evidence>
<evidence type="ECO:0000259" key="5">
    <source>
        <dbReference type="PROSITE" id="PS50977"/>
    </source>
</evidence>
<keyword evidence="3" id="KW-0804">Transcription</keyword>
<organism evidence="6 7">
    <name type="scientific">Rhodopseudomonas palustris</name>
    <dbReference type="NCBI Taxonomy" id="1076"/>
    <lineage>
        <taxon>Bacteria</taxon>
        <taxon>Pseudomonadati</taxon>
        <taxon>Pseudomonadota</taxon>
        <taxon>Alphaproteobacteria</taxon>
        <taxon>Hyphomicrobiales</taxon>
        <taxon>Nitrobacteraceae</taxon>
        <taxon>Rhodopseudomonas</taxon>
    </lineage>
</organism>
<dbReference type="Proteomes" id="UP000782519">
    <property type="component" value="Unassembled WGS sequence"/>
</dbReference>
<dbReference type="InterPro" id="IPR036271">
    <property type="entry name" value="Tet_transcr_reg_TetR-rel_C_sf"/>
</dbReference>
<evidence type="ECO:0000256" key="3">
    <source>
        <dbReference type="ARBA" id="ARBA00023163"/>
    </source>
</evidence>
<dbReference type="InterPro" id="IPR001647">
    <property type="entry name" value="HTH_TetR"/>
</dbReference>
<reference evidence="6" key="1">
    <citation type="submission" date="2020-07" db="EMBL/GenBank/DDBJ databases">
        <title>Huge and variable diversity of episymbiotic CPR bacteria and DPANN archaea in groundwater ecosystems.</title>
        <authorList>
            <person name="He C.Y."/>
            <person name="Keren R."/>
            <person name="Whittaker M."/>
            <person name="Farag I.F."/>
            <person name="Doudna J."/>
            <person name="Cate J.H.D."/>
            <person name="Banfield J.F."/>
        </authorList>
    </citation>
    <scope>NUCLEOTIDE SEQUENCE</scope>
    <source>
        <strain evidence="6">NC_groundwater_1818_Pr3_B-0.1um_66_35</strain>
    </source>
</reference>
<dbReference type="PROSITE" id="PS50977">
    <property type="entry name" value="HTH_TETR_2"/>
    <property type="match status" value="1"/>
</dbReference>
<dbReference type="Pfam" id="PF00440">
    <property type="entry name" value="TetR_N"/>
    <property type="match status" value="1"/>
</dbReference>
<dbReference type="AlphaFoldDB" id="A0A933VVK3"/>
<gene>
    <name evidence="6" type="ORF">HZA66_10960</name>
</gene>
<dbReference type="EMBL" id="JACRJB010000027">
    <property type="protein sequence ID" value="MBI5129952.1"/>
    <property type="molecule type" value="Genomic_DNA"/>
</dbReference>
<name>A0A933VVK3_RHOPL</name>
<dbReference type="Pfam" id="PF21993">
    <property type="entry name" value="TetR_C_13_2"/>
    <property type="match status" value="1"/>
</dbReference>
<dbReference type="PANTHER" id="PTHR47506">
    <property type="entry name" value="TRANSCRIPTIONAL REGULATORY PROTEIN"/>
    <property type="match status" value="1"/>
</dbReference>
<dbReference type="InterPro" id="IPR009057">
    <property type="entry name" value="Homeodomain-like_sf"/>
</dbReference>
<comment type="caution">
    <text evidence="6">The sequence shown here is derived from an EMBL/GenBank/DDBJ whole genome shotgun (WGS) entry which is preliminary data.</text>
</comment>
<keyword evidence="2 4" id="KW-0238">DNA-binding</keyword>
<sequence length="210" mass="22349">MRLCLLQGSQVGTTGGERLKTRPSVTKPSTDRAALLPLLGEVFRAHGYEGASLALISEATGLGKGSLYHFFPGGKRQMAAEVLAEIDGWFETNIFAPLRAPDDPRAAIAAMLTGVDAYFRSGARVCLVGVLALGHARDEFAAPVNDYFARWQDALAAALRRSGLNAASARRRAEDAVLSIQGALVLARARDDAKVFGRALAELQTRLLAG</sequence>
<dbReference type="Gene3D" id="1.10.357.10">
    <property type="entry name" value="Tetracycline Repressor, domain 2"/>
    <property type="match status" value="1"/>
</dbReference>
<keyword evidence="1" id="KW-0805">Transcription regulation</keyword>
<proteinExistence type="predicted"/>
<evidence type="ECO:0000313" key="7">
    <source>
        <dbReference type="Proteomes" id="UP000782519"/>
    </source>
</evidence>
<evidence type="ECO:0000256" key="4">
    <source>
        <dbReference type="PROSITE-ProRule" id="PRU00335"/>
    </source>
</evidence>
<protein>
    <submittedName>
        <fullName evidence="6">TetR/AcrR family transcriptional regulator</fullName>
    </submittedName>
</protein>
<evidence type="ECO:0000256" key="1">
    <source>
        <dbReference type="ARBA" id="ARBA00023015"/>
    </source>
</evidence>
<dbReference type="SUPFAM" id="SSF48498">
    <property type="entry name" value="Tetracyclin repressor-like, C-terminal domain"/>
    <property type="match status" value="1"/>
</dbReference>
<dbReference type="InterPro" id="IPR054156">
    <property type="entry name" value="YxaF_TetR_C"/>
</dbReference>